<dbReference type="InterPro" id="IPR019632">
    <property type="entry name" value="DUF2497"/>
</dbReference>
<accession>A0AA48M1P0</accession>
<reference evidence="2" key="1">
    <citation type="submission" date="2023-07" db="EMBL/GenBank/DDBJ databases">
        <authorList>
            <person name="Pelsma A.J. K."/>
        </authorList>
    </citation>
    <scope>NUCLEOTIDE SEQUENCE</scope>
</reference>
<evidence type="ECO:0008006" key="3">
    <source>
        <dbReference type="Google" id="ProtNLM"/>
    </source>
</evidence>
<dbReference type="AlphaFoldDB" id="A0AA48M1P0"/>
<feature type="compositionally biased region" description="Acidic residues" evidence="1">
    <location>
        <begin position="95"/>
        <end position="121"/>
    </location>
</feature>
<sequence>MEEILASIRRIIADDQSLPGNRREREERRRRDAEEVVEAAPPASHDYSEPALEAASAEVEDDVDDAIENKPSPPPALAEIRHLRLSRAVEQAPSVDEEESDPVEEEDFSAAYDSAEEPEAEEPLMQEALISSSTASSVASHFEALAASVFLNDEGMLRQYAQEMMRPMLKQWLDDNLPTIVERLVRAEIERVARGGRR</sequence>
<feature type="compositionally biased region" description="Basic and acidic residues" evidence="1">
    <location>
        <begin position="21"/>
        <end position="34"/>
    </location>
</feature>
<protein>
    <recommendedName>
        <fullName evidence="3">DUF2497 domain-containing protein</fullName>
    </recommendedName>
</protein>
<feature type="region of interest" description="Disordered" evidence="1">
    <location>
        <begin position="13"/>
        <end position="121"/>
    </location>
</feature>
<proteinExistence type="predicted"/>
<gene>
    <name evidence="2" type="ORF">AMST5_01490</name>
</gene>
<evidence type="ECO:0000256" key="1">
    <source>
        <dbReference type="SAM" id="MobiDB-lite"/>
    </source>
</evidence>
<dbReference type="Pfam" id="PF10691">
    <property type="entry name" value="DUF2497"/>
    <property type="match status" value="1"/>
</dbReference>
<name>A0AA48M1P0_9ZZZZ</name>
<dbReference type="EMBL" id="OY288114">
    <property type="protein sequence ID" value="CAJ0862445.1"/>
    <property type="molecule type" value="Genomic_DNA"/>
</dbReference>
<organism evidence="2">
    <name type="scientific">freshwater sediment metagenome</name>
    <dbReference type="NCBI Taxonomy" id="556182"/>
    <lineage>
        <taxon>unclassified sequences</taxon>
        <taxon>metagenomes</taxon>
        <taxon>ecological metagenomes</taxon>
    </lineage>
</organism>
<evidence type="ECO:0000313" key="2">
    <source>
        <dbReference type="EMBL" id="CAJ0862445.1"/>
    </source>
</evidence>